<feature type="compositionally biased region" description="Pro residues" evidence="9">
    <location>
        <begin position="158"/>
        <end position="168"/>
    </location>
</feature>
<sequence>MKVWIEKLQQLQWQKLDRLSVIVFAFLILWLCWKLASLFWWVIAPPQMMQFDRVELGSQQPQIPNISTFSLFNEPSANAAQENVNLELQGVIVGYPNRFSSAVIKLDNTADRYRVGETIASTSYQLAEVYWDHVILRQGNGSTRELQFKGLPNGLYQPPNPEASPANPPTATQQAPSANSTQEALGQAIQQMQGNREQYLRDMGVSGNSSEGFEVTERTPTALRNKLGLRPGDRIVSLNGQTVGQGQTDVQLLEQARRAGQVKLEIKRGDQVMTIQQNF</sequence>
<dbReference type="Proteomes" id="UP000031012">
    <property type="component" value="Unassembled WGS sequence"/>
</dbReference>
<dbReference type="GO" id="GO:0005886">
    <property type="term" value="C:plasma membrane"/>
    <property type="evidence" value="ECO:0007669"/>
    <property type="project" value="UniProtKB-SubCell"/>
</dbReference>
<feature type="compositionally biased region" description="Low complexity" evidence="9">
    <location>
        <begin position="169"/>
        <end position="179"/>
    </location>
</feature>
<keyword evidence="2" id="KW-0813">Transport</keyword>
<keyword evidence="4" id="KW-0997">Cell inner membrane</keyword>
<evidence type="ECO:0000256" key="3">
    <source>
        <dbReference type="ARBA" id="ARBA00022475"/>
    </source>
</evidence>
<protein>
    <submittedName>
        <fullName evidence="12">General secretion pathway protein</fullName>
    </submittedName>
</protein>
<comment type="caution">
    <text evidence="12">The sequence shown here is derived from an EMBL/GenBank/DDBJ whole genome shotgun (WGS) entry which is preliminary data.</text>
</comment>
<keyword evidence="7 10" id="KW-1133">Transmembrane helix</keyword>
<comment type="subcellular location">
    <subcellularLocation>
        <location evidence="1">Cell inner membrane</location>
    </subcellularLocation>
</comment>
<evidence type="ECO:0000256" key="9">
    <source>
        <dbReference type="SAM" id="MobiDB-lite"/>
    </source>
</evidence>
<evidence type="ECO:0000256" key="4">
    <source>
        <dbReference type="ARBA" id="ARBA00022519"/>
    </source>
</evidence>
<evidence type="ECO:0000313" key="13">
    <source>
        <dbReference type="Proteomes" id="UP000031012"/>
    </source>
</evidence>
<organism evidence="12 13">
    <name type="scientific">Acinetobacter oleivorans</name>
    <dbReference type="NCBI Taxonomy" id="1148157"/>
    <lineage>
        <taxon>Bacteria</taxon>
        <taxon>Pseudomonadati</taxon>
        <taxon>Pseudomonadota</taxon>
        <taxon>Gammaproteobacteria</taxon>
        <taxon>Moraxellales</taxon>
        <taxon>Moraxellaceae</taxon>
        <taxon>Acinetobacter</taxon>
    </lineage>
</organism>
<feature type="domain" description="PDZ" evidence="11">
    <location>
        <begin position="201"/>
        <end position="270"/>
    </location>
</feature>
<evidence type="ECO:0000256" key="1">
    <source>
        <dbReference type="ARBA" id="ARBA00004533"/>
    </source>
</evidence>
<keyword evidence="5 10" id="KW-0812">Transmembrane</keyword>
<evidence type="ECO:0000256" key="10">
    <source>
        <dbReference type="SAM" id="Phobius"/>
    </source>
</evidence>
<evidence type="ECO:0000256" key="6">
    <source>
        <dbReference type="ARBA" id="ARBA00022927"/>
    </source>
</evidence>
<reference evidence="12 13" key="1">
    <citation type="submission" date="2014-03" db="EMBL/GenBank/DDBJ databases">
        <title>Genome sequence of the diesel-degrader and plant-growth promoter Acinetobacter oleivorans PF-1 isolated from the roots of poplar tree.</title>
        <authorList>
            <person name="Gkorezis P."/>
            <person name="van Hamme J."/>
            <person name="Rineau F."/>
            <person name="Vangronsveld J."/>
            <person name="Francetti A."/>
        </authorList>
    </citation>
    <scope>NUCLEOTIDE SEQUENCE [LARGE SCALE GENOMIC DNA]</scope>
    <source>
        <strain evidence="12 13">PF1</strain>
    </source>
</reference>
<dbReference type="InterPro" id="IPR024961">
    <property type="entry name" value="T2SS_GspC_N"/>
</dbReference>
<dbReference type="AlphaFoldDB" id="A0A0B2UH69"/>
<accession>A0A0B2UH69</accession>
<dbReference type="EMBL" id="JHQK01000002">
    <property type="protein sequence ID" value="KHN68330.1"/>
    <property type="molecule type" value="Genomic_DNA"/>
</dbReference>
<dbReference type="Gene3D" id="2.30.30.830">
    <property type="match status" value="1"/>
</dbReference>
<proteinExistence type="predicted"/>
<keyword evidence="6" id="KW-0653">Protein transport</keyword>
<feature type="region of interest" description="Disordered" evidence="9">
    <location>
        <begin position="150"/>
        <end position="182"/>
    </location>
</feature>
<evidence type="ECO:0000259" key="11">
    <source>
        <dbReference type="SMART" id="SM00228"/>
    </source>
</evidence>
<gene>
    <name evidence="12" type="ORF">DH17_06750</name>
</gene>
<dbReference type="SMART" id="SM00228">
    <property type="entry name" value="PDZ"/>
    <property type="match status" value="1"/>
</dbReference>
<evidence type="ECO:0000256" key="5">
    <source>
        <dbReference type="ARBA" id="ARBA00022692"/>
    </source>
</evidence>
<dbReference type="SUPFAM" id="SSF50156">
    <property type="entry name" value="PDZ domain-like"/>
    <property type="match status" value="1"/>
</dbReference>
<dbReference type="InterPro" id="IPR001478">
    <property type="entry name" value="PDZ"/>
</dbReference>
<keyword evidence="3" id="KW-1003">Cell membrane</keyword>
<dbReference type="InterPro" id="IPR036034">
    <property type="entry name" value="PDZ_sf"/>
</dbReference>
<dbReference type="Pfam" id="PF17820">
    <property type="entry name" value="PDZ_6"/>
    <property type="match status" value="1"/>
</dbReference>
<dbReference type="InterPro" id="IPR041489">
    <property type="entry name" value="PDZ_6"/>
</dbReference>
<evidence type="ECO:0000313" key="12">
    <source>
        <dbReference type="EMBL" id="KHN68330.1"/>
    </source>
</evidence>
<dbReference type="GO" id="GO:0015031">
    <property type="term" value="P:protein transport"/>
    <property type="evidence" value="ECO:0007669"/>
    <property type="project" value="UniProtKB-KW"/>
</dbReference>
<keyword evidence="8 10" id="KW-0472">Membrane</keyword>
<evidence type="ECO:0000256" key="8">
    <source>
        <dbReference type="ARBA" id="ARBA00023136"/>
    </source>
</evidence>
<evidence type="ECO:0000256" key="2">
    <source>
        <dbReference type="ARBA" id="ARBA00022448"/>
    </source>
</evidence>
<evidence type="ECO:0000256" key="7">
    <source>
        <dbReference type="ARBA" id="ARBA00022989"/>
    </source>
</evidence>
<name>A0A0B2UH69_9GAMM</name>
<dbReference type="Gene3D" id="2.30.42.10">
    <property type="match status" value="1"/>
</dbReference>
<dbReference type="Pfam" id="PF11356">
    <property type="entry name" value="T2SSC"/>
    <property type="match status" value="1"/>
</dbReference>
<feature type="transmembrane region" description="Helical" evidence="10">
    <location>
        <begin position="21"/>
        <end position="43"/>
    </location>
</feature>